<proteinExistence type="predicted"/>
<protein>
    <submittedName>
        <fullName evidence="1">Uncharacterized protein</fullName>
    </submittedName>
</protein>
<dbReference type="AlphaFoldDB" id="A0A3S4XLA9"/>
<evidence type="ECO:0000313" key="1">
    <source>
        <dbReference type="EMBL" id="VEI69562.1"/>
    </source>
</evidence>
<dbReference type="SUPFAM" id="SSF82171">
    <property type="entry name" value="DPP6 N-terminal domain-like"/>
    <property type="match status" value="1"/>
</dbReference>
<accession>A0A3S4XLA9</accession>
<name>A0A3S4XLA9_SERFO</name>
<sequence length="232" mass="25546">MKKLLMALLIAMGTIPTLSIAGVCSLRFTGLSINHAEEVCYKGDVQFREIDEPHRVVGGAMSKDETTIIEMIEYTERSPADKKTKNHYNVGLLMYKISDGSVTQDFIAKGRGISGGEHSGICDFNSVALSQNGGETYIECPDGNEFSSIYILNNTDKKISKEIAKGSVVGVVNYGEFANHLLVFQRNKNKSGGYYDSYYLISPDGKKRKRLTDDAKSACAFLRENGGDRCQL</sequence>
<evidence type="ECO:0000313" key="2">
    <source>
        <dbReference type="Proteomes" id="UP000270487"/>
    </source>
</evidence>
<organism evidence="1 2">
    <name type="scientific">Serratia fonticola</name>
    <dbReference type="NCBI Taxonomy" id="47917"/>
    <lineage>
        <taxon>Bacteria</taxon>
        <taxon>Pseudomonadati</taxon>
        <taxon>Pseudomonadota</taxon>
        <taxon>Gammaproteobacteria</taxon>
        <taxon>Enterobacterales</taxon>
        <taxon>Yersiniaceae</taxon>
        <taxon>Serratia</taxon>
    </lineage>
</organism>
<dbReference type="EMBL" id="LR134492">
    <property type="protein sequence ID" value="VEI69562.1"/>
    <property type="molecule type" value="Genomic_DNA"/>
</dbReference>
<dbReference type="Proteomes" id="UP000270487">
    <property type="component" value="Chromosome"/>
</dbReference>
<reference evidence="1 2" key="1">
    <citation type="submission" date="2018-12" db="EMBL/GenBank/DDBJ databases">
        <authorList>
            <consortium name="Pathogen Informatics"/>
        </authorList>
    </citation>
    <scope>NUCLEOTIDE SEQUENCE [LARGE SCALE GENOMIC DNA]</scope>
    <source>
        <strain evidence="1 2">NCTC13193</strain>
    </source>
</reference>
<gene>
    <name evidence="1" type="ORF">NCTC13193_02703</name>
</gene>